<sequence length="116" mass="13370">MKIKIVKEPIKKSELLKIAGEEFDDLLKAVVDVEKEIMAVGGELHSDEEILLMEQEGSKREHTWGINIYPKKSGDEMFEFDSMINLKPAFGNRSRDIDDPKIKEKIKQIIEKIIVE</sequence>
<name>A0A2M7Q980_9BACT</name>
<dbReference type="EMBL" id="PFKZ01000016">
    <property type="protein sequence ID" value="PIY59682.1"/>
    <property type="molecule type" value="Genomic_DNA"/>
</dbReference>
<proteinExistence type="predicted"/>
<dbReference type="Proteomes" id="UP000230363">
    <property type="component" value="Unassembled WGS sequence"/>
</dbReference>
<reference evidence="2" key="1">
    <citation type="submission" date="2017-09" db="EMBL/GenBank/DDBJ databases">
        <title>Depth-based differentiation of microbial function through sediment-hosted aquifers and enrichment of novel symbionts in the deep terrestrial subsurface.</title>
        <authorList>
            <person name="Probst A.J."/>
            <person name="Ladd B."/>
            <person name="Jarett J.K."/>
            <person name="Geller-Mcgrath D.E."/>
            <person name="Sieber C.M.K."/>
            <person name="Emerson J.B."/>
            <person name="Anantharaman K."/>
            <person name="Thomas B.C."/>
            <person name="Malmstrom R."/>
            <person name="Stieglmeier M."/>
            <person name="Klingl A."/>
            <person name="Woyke T."/>
            <person name="Ryan C.M."/>
            <person name="Banfield J.F."/>
        </authorList>
    </citation>
    <scope>NUCLEOTIDE SEQUENCE [LARGE SCALE GENOMIC DNA]</scope>
</reference>
<organism evidence="1 2">
    <name type="scientific">Candidatus Wolfebacteria bacterium CG_4_10_14_0_8_um_filter_37_11</name>
    <dbReference type="NCBI Taxonomy" id="1975062"/>
    <lineage>
        <taxon>Bacteria</taxon>
        <taxon>Candidatus Wolfeibacteriota</taxon>
    </lineage>
</organism>
<accession>A0A2M7Q980</accession>
<gene>
    <name evidence="1" type="ORF">COY96_00475</name>
</gene>
<dbReference type="Pfam" id="PF18924">
    <property type="entry name" value="DUF5674"/>
    <property type="match status" value="1"/>
</dbReference>
<dbReference type="InterPro" id="IPR043731">
    <property type="entry name" value="DUF5674"/>
</dbReference>
<evidence type="ECO:0000313" key="2">
    <source>
        <dbReference type="Proteomes" id="UP000230363"/>
    </source>
</evidence>
<comment type="caution">
    <text evidence="1">The sequence shown here is derived from an EMBL/GenBank/DDBJ whole genome shotgun (WGS) entry which is preliminary data.</text>
</comment>
<evidence type="ECO:0000313" key="1">
    <source>
        <dbReference type="EMBL" id="PIY59682.1"/>
    </source>
</evidence>
<dbReference type="AlphaFoldDB" id="A0A2M7Q980"/>
<protein>
    <submittedName>
        <fullName evidence="1">Uncharacterized protein</fullName>
    </submittedName>
</protein>